<keyword evidence="10" id="KW-0030">Aminoacyl-tRNA synthetase</keyword>
<keyword evidence="8 16" id="KW-0067">ATP-binding</keyword>
<evidence type="ECO:0000256" key="2">
    <source>
        <dbReference type="ARBA" id="ARBA00005045"/>
    </source>
</evidence>
<feature type="binding site" evidence="15">
    <location>
        <position position="286"/>
    </location>
    <ligand>
        <name>L-serine</name>
        <dbReference type="ChEBI" id="CHEBI:33384"/>
    </ligand>
</feature>
<gene>
    <name evidence="19" type="primary">serS</name>
    <name evidence="19" type="ORF">IAB68_03590</name>
</gene>
<dbReference type="Pfam" id="PF00587">
    <property type="entry name" value="tRNA-synt_2b"/>
    <property type="match status" value="1"/>
</dbReference>
<feature type="binding site" evidence="16">
    <location>
        <begin position="350"/>
        <end position="353"/>
    </location>
    <ligand>
        <name>ATP</name>
        <dbReference type="ChEBI" id="CHEBI:30616"/>
    </ligand>
</feature>
<keyword evidence="17" id="KW-0175">Coiled coil</keyword>
<dbReference type="InterPro" id="IPR010978">
    <property type="entry name" value="tRNA-bd_arm"/>
</dbReference>
<keyword evidence="9" id="KW-0648">Protein biosynthesis</keyword>
<evidence type="ECO:0000256" key="12">
    <source>
        <dbReference type="ARBA" id="ARBA00047929"/>
    </source>
</evidence>
<comment type="caution">
    <text evidence="19">The sequence shown here is derived from an EMBL/GenBank/DDBJ whole genome shotgun (WGS) entry which is preliminary data.</text>
</comment>
<evidence type="ECO:0000256" key="17">
    <source>
        <dbReference type="SAM" id="Coils"/>
    </source>
</evidence>
<dbReference type="GO" id="GO:0140096">
    <property type="term" value="F:catalytic activity, acting on a protein"/>
    <property type="evidence" value="ECO:0007669"/>
    <property type="project" value="UniProtKB-ARBA"/>
</dbReference>
<evidence type="ECO:0000256" key="9">
    <source>
        <dbReference type="ARBA" id="ARBA00022917"/>
    </source>
</evidence>
<evidence type="ECO:0000256" key="8">
    <source>
        <dbReference type="ARBA" id="ARBA00022840"/>
    </source>
</evidence>
<dbReference type="InterPro" id="IPR002314">
    <property type="entry name" value="aa-tRNA-synt_IIb"/>
</dbReference>
<feature type="binding site" evidence="15">
    <location>
        <position position="263"/>
    </location>
    <ligand>
        <name>L-serine</name>
        <dbReference type="ChEBI" id="CHEBI:33384"/>
    </ligand>
</feature>
<evidence type="ECO:0000256" key="4">
    <source>
        <dbReference type="ARBA" id="ARBA00012840"/>
    </source>
</evidence>
<dbReference type="Proteomes" id="UP000824074">
    <property type="component" value="Unassembled WGS sequence"/>
</dbReference>
<keyword evidence="6 19" id="KW-0436">Ligase</keyword>
<proteinExistence type="inferred from homology"/>
<evidence type="ECO:0000256" key="5">
    <source>
        <dbReference type="ARBA" id="ARBA00022490"/>
    </source>
</evidence>
<comment type="subcellular location">
    <subcellularLocation>
        <location evidence="1">Cytoplasm</location>
    </subcellularLocation>
</comment>
<dbReference type="GO" id="GO:0005524">
    <property type="term" value="F:ATP binding"/>
    <property type="evidence" value="ECO:0007669"/>
    <property type="project" value="UniProtKB-KW"/>
</dbReference>
<reference evidence="19" key="1">
    <citation type="submission" date="2020-10" db="EMBL/GenBank/DDBJ databases">
        <authorList>
            <person name="Gilroy R."/>
        </authorList>
    </citation>
    <scope>NUCLEOTIDE SEQUENCE</scope>
    <source>
        <strain evidence="19">CHK193-30670</strain>
    </source>
</reference>
<dbReference type="InterPro" id="IPR042103">
    <property type="entry name" value="SerRS_1_N_sf"/>
</dbReference>
<dbReference type="Gene3D" id="3.30.930.10">
    <property type="entry name" value="Bira Bifunctional Protein, Domain 2"/>
    <property type="match status" value="1"/>
</dbReference>
<dbReference type="SUPFAM" id="SSF55681">
    <property type="entry name" value="Class II aaRS and biotin synthetases"/>
    <property type="match status" value="1"/>
</dbReference>
<comment type="catalytic activity">
    <reaction evidence="13">
        <text>tRNA(Ser) + L-serine + ATP = L-seryl-tRNA(Ser) + AMP + diphosphate + H(+)</text>
        <dbReference type="Rhea" id="RHEA:12292"/>
        <dbReference type="Rhea" id="RHEA-COMP:9669"/>
        <dbReference type="Rhea" id="RHEA-COMP:9703"/>
        <dbReference type="ChEBI" id="CHEBI:15378"/>
        <dbReference type="ChEBI" id="CHEBI:30616"/>
        <dbReference type="ChEBI" id="CHEBI:33019"/>
        <dbReference type="ChEBI" id="CHEBI:33384"/>
        <dbReference type="ChEBI" id="CHEBI:78442"/>
        <dbReference type="ChEBI" id="CHEBI:78533"/>
        <dbReference type="ChEBI" id="CHEBI:456215"/>
        <dbReference type="EC" id="6.1.1.11"/>
    </reaction>
</comment>
<dbReference type="Pfam" id="PF02403">
    <property type="entry name" value="Seryl_tRNA_N"/>
    <property type="match status" value="1"/>
</dbReference>
<evidence type="ECO:0000313" key="19">
    <source>
        <dbReference type="EMBL" id="HIU40361.1"/>
    </source>
</evidence>
<evidence type="ECO:0000256" key="14">
    <source>
        <dbReference type="NCBIfam" id="TIGR00414"/>
    </source>
</evidence>
<keyword evidence="5" id="KW-0963">Cytoplasm</keyword>
<evidence type="ECO:0000256" key="16">
    <source>
        <dbReference type="PIRSR" id="PIRSR001529-2"/>
    </source>
</evidence>
<evidence type="ECO:0000256" key="6">
    <source>
        <dbReference type="ARBA" id="ARBA00022598"/>
    </source>
</evidence>
<name>A0A9D1LIW1_9FIRM</name>
<keyword evidence="7" id="KW-0547">Nucleotide-binding</keyword>
<feature type="coiled-coil region" evidence="17">
    <location>
        <begin position="30"/>
        <end position="88"/>
    </location>
</feature>
<dbReference type="GO" id="GO:0004828">
    <property type="term" value="F:serine-tRNA ligase activity"/>
    <property type="evidence" value="ECO:0007669"/>
    <property type="project" value="UniProtKB-UniRule"/>
</dbReference>
<dbReference type="GO" id="GO:0005737">
    <property type="term" value="C:cytoplasm"/>
    <property type="evidence" value="ECO:0007669"/>
    <property type="project" value="UniProtKB-SubCell"/>
</dbReference>
<feature type="domain" description="Aminoacyl-transfer RNA synthetases class-II family profile" evidence="18">
    <location>
        <begin position="137"/>
        <end position="411"/>
    </location>
</feature>
<organism evidence="19 20">
    <name type="scientific">Candidatus Aphodocola excrementigallinarum</name>
    <dbReference type="NCBI Taxonomy" id="2840670"/>
    <lineage>
        <taxon>Bacteria</taxon>
        <taxon>Bacillati</taxon>
        <taxon>Bacillota</taxon>
        <taxon>Bacilli</taxon>
        <taxon>Candidatus Aphodocola</taxon>
    </lineage>
</organism>
<dbReference type="InterPro" id="IPR002317">
    <property type="entry name" value="Ser-tRNA-ligase_type_1"/>
</dbReference>
<dbReference type="GO" id="GO:0016740">
    <property type="term" value="F:transferase activity"/>
    <property type="evidence" value="ECO:0007669"/>
    <property type="project" value="UniProtKB-ARBA"/>
</dbReference>
<evidence type="ECO:0000256" key="1">
    <source>
        <dbReference type="ARBA" id="ARBA00004496"/>
    </source>
</evidence>
<protein>
    <recommendedName>
        <fullName evidence="11 14">Serine--tRNA ligase</fullName>
        <ecNumber evidence="4 14">6.1.1.11</ecNumber>
    </recommendedName>
</protein>
<evidence type="ECO:0000256" key="3">
    <source>
        <dbReference type="ARBA" id="ARBA00010728"/>
    </source>
</evidence>
<comment type="pathway">
    <text evidence="2">Aminoacyl-tRNA biosynthesis; selenocysteinyl-tRNA(Sec) biosynthesis; L-seryl-tRNA(Sec) from L-serine and tRNA(Sec): step 1/1.</text>
</comment>
<dbReference type="Gene3D" id="1.10.287.40">
    <property type="entry name" value="Serine-tRNA synthetase, tRNA binding domain"/>
    <property type="match status" value="1"/>
</dbReference>
<evidence type="ECO:0000256" key="10">
    <source>
        <dbReference type="ARBA" id="ARBA00023146"/>
    </source>
</evidence>
<accession>A0A9D1LIW1</accession>
<dbReference type="PANTHER" id="PTHR43697:SF1">
    <property type="entry name" value="SERINE--TRNA LIGASE"/>
    <property type="match status" value="1"/>
</dbReference>
<dbReference type="InterPro" id="IPR006195">
    <property type="entry name" value="aa-tRNA-synth_II"/>
</dbReference>
<evidence type="ECO:0000256" key="7">
    <source>
        <dbReference type="ARBA" id="ARBA00022741"/>
    </source>
</evidence>
<feature type="binding site" evidence="16">
    <location>
        <begin position="263"/>
        <end position="265"/>
    </location>
    <ligand>
        <name>ATP</name>
        <dbReference type="ChEBI" id="CHEBI:30616"/>
    </ligand>
</feature>
<dbReference type="PANTHER" id="PTHR43697">
    <property type="entry name" value="SERYL-TRNA SYNTHETASE"/>
    <property type="match status" value="1"/>
</dbReference>
<dbReference type="SUPFAM" id="SSF46589">
    <property type="entry name" value="tRNA-binding arm"/>
    <property type="match status" value="1"/>
</dbReference>
<comment type="similarity">
    <text evidence="3">Belongs to the class-II aminoacyl-tRNA synthetase family. Type-1 seryl-tRNA synthetase subfamily.</text>
</comment>
<feature type="binding site" evidence="15">
    <location>
        <position position="384"/>
    </location>
    <ligand>
        <name>L-serine</name>
        <dbReference type="ChEBI" id="CHEBI:33384"/>
    </ligand>
</feature>
<comment type="catalytic activity">
    <reaction evidence="12">
        <text>tRNA(Sec) + L-serine + ATP = L-seryl-tRNA(Sec) + AMP + diphosphate + H(+)</text>
        <dbReference type="Rhea" id="RHEA:42580"/>
        <dbReference type="Rhea" id="RHEA-COMP:9742"/>
        <dbReference type="Rhea" id="RHEA-COMP:10128"/>
        <dbReference type="ChEBI" id="CHEBI:15378"/>
        <dbReference type="ChEBI" id="CHEBI:30616"/>
        <dbReference type="ChEBI" id="CHEBI:33019"/>
        <dbReference type="ChEBI" id="CHEBI:33384"/>
        <dbReference type="ChEBI" id="CHEBI:78442"/>
        <dbReference type="ChEBI" id="CHEBI:78533"/>
        <dbReference type="ChEBI" id="CHEBI:456215"/>
        <dbReference type="EC" id="6.1.1.11"/>
    </reaction>
</comment>
<sequence>MLDIKLIKKDKEKIENALRKRMPECTLDNVVRLDDERLLLQRKKEELQKIRNEKTKEISILKQEKQDVQNLLLDMKKISSLIKEINQKLIVVNNTLFEELSSYPNIPDDDLVAGGKENNESLYKYLKQPTFDFKEKDHIELERDLNLIDYERGVKLAGQGSWVYTGNGALLEWALLCYFVNSHLSNGWDFKLVPHMLNYDCGYVAGQFPKFKDEVYWIDDGKEVKGKFLLPTAETALVNMHSNEILNEYELPKKYFSYTPCYRREAGSSRKEERGIIRGHQFNKVEMVQFTVPEKADESFDEMLYNAEKILQGLDLHYQVSKLAAGDCSSSMTRTYDIEIWIPSMKIYKEVSSVSNCRDYQARRGNIRYKDSITGKTKLVNTLNGSGLATSRLVPALLEQLQQSDGSVIIPKVLRPYMNGMEKIEAPEKVLRRKK</sequence>
<dbReference type="InterPro" id="IPR045864">
    <property type="entry name" value="aa-tRNA-synth_II/BPL/LPL"/>
</dbReference>
<dbReference type="PIRSF" id="PIRSF001529">
    <property type="entry name" value="Ser-tRNA-synth_IIa"/>
    <property type="match status" value="1"/>
</dbReference>
<evidence type="ECO:0000256" key="15">
    <source>
        <dbReference type="PIRSR" id="PIRSR001529-1"/>
    </source>
</evidence>
<reference evidence="19" key="2">
    <citation type="journal article" date="2021" name="PeerJ">
        <title>Extensive microbial diversity within the chicken gut microbiome revealed by metagenomics and culture.</title>
        <authorList>
            <person name="Gilroy R."/>
            <person name="Ravi A."/>
            <person name="Getino M."/>
            <person name="Pursley I."/>
            <person name="Horton D.L."/>
            <person name="Alikhan N.F."/>
            <person name="Baker D."/>
            <person name="Gharbi K."/>
            <person name="Hall N."/>
            <person name="Watson M."/>
            <person name="Adriaenssens E.M."/>
            <person name="Foster-Nyarko E."/>
            <person name="Jarju S."/>
            <person name="Secka A."/>
            <person name="Antonio M."/>
            <person name="Oren A."/>
            <person name="Chaudhuri R.R."/>
            <person name="La Ragione R."/>
            <person name="Hildebrand F."/>
            <person name="Pallen M.J."/>
        </authorList>
    </citation>
    <scope>NUCLEOTIDE SEQUENCE</scope>
    <source>
        <strain evidence="19">CHK193-30670</strain>
    </source>
</reference>
<evidence type="ECO:0000256" key="11">
    <source>
        <dbReference type="ARBA" id="ARBA00039158"/>
    </source>
</evidence>
<dbReference type="AlphaFoldDB" id="A0A9D1LIW1"/>
<dbReference type="EMBL" id="DVMT01000036">
    <property type="protein sequence ID" value="HIU40361.1"/>
    <property type="molecule type" value="Genomic_DNA"/>
</dbReference>
<dbReference type="EC" id="6.1.1.11" evidence="4 14"/>
<dbReference type="InterPro" id="IPR015866">
    <property type="entry name" value="Ser-tRNA-synth_1_N"/>
</dbReference>
<evidence type="ECO:0000259" key="18">
    <source>
        <dbReference type="PROSITE" id="PS50862"/>
    </source>
</evidence>
<dbReference type="PRINTS" id="PR00981">
    <property type="entry name" value="TRNASYNTHSER"/>
</dbReference>
<feature type="binding site" evidence="15">
    <location>
        <position position="232"/>
    </location>
    <ligand>
        <name>L-serine</name>
        <dbReference type="ChEBI" id="CHEBI:33384"/>
    </ligand>
</feature>
<dbReference type="PROSITE" id="PS50862">
    <property type="entry name" value="AA_TRNA_LIGASE_II"/>
    <property type="match status" value="1"/>
</dbReference>
<dbReference type="GO" id="GO:0006434">
    <property type="term" value="P:seryl-tRNA aminoacylation"/>
    <property type="evidence" value="ECO:0007669"/>
    <property type="project" value="UniProtKB-UniRule"/>
</dbReference>
<evidence type="ECO:0000256" key="13">
    <source>
        <dbReference type="ARBA" id="ARBA00048823"/>
    </source>
</evidence>
<evidence type="ECO:0000313" key="20">
    <source>
        <dbReference type="Proteomes" id="UP000824074"/>
    </source>
</evidence>
<dbReference type="NCBIfam" id="TIGR00414">
    <property type="entry name" value="serS"/>
    <property type="match status" value="1"/>
</dbReference>